<dbReference type="UniPathway" id="UPA00344"/>
<dbReference type="Pfam" id="PF03454">
    <property type="entry name" value="MoeA_C"/>
    <property type="match status" value="1"/>
</dbReference>
<dbReference type="GO" id="GO:0061599">
    <property type="term" value="F:molybdopterin molybdotransferase activity"/>
    <property type="evidence" value="ECO:0007669"/>
    <property type="project" value="UniProtKB-EC"/>
</dbReference>
<dbReference type="NCBIfam" id="TIGR00177">
    <property type="entry name" value="molyb_syn"/>
    <property type="match status" value="1"/>
</dbReference>
<accession>A0A3B0W1B3</accession>
<dbReference type="SMART" id="SM00852">
    <property type="entry name" value="MoCF_biosynth"/>
    <property type="match status" value="1"/>
</dbReference>
<dbReference type="InterPro" id="IPR036425">
    <property type="entry name" value="MoaB/Mog-like_dom_sf"/>
</dbReference>
<dbReference type="Pfam" id="PF00994">
    <property type="entry name" value="MoCF_biosynth"/>
    <property type="match status" value="1"/>
</dbReference>
<organism evidence="4">
    <name type="scientific">hydrothermal vent metagenome</name>
    <dbReference type="NCBI Taxonomy" id="652676"/>
    <lineage>
        <taxon>unclassified sequences</taxon>
        <taxon>metagenomes</taxon>
        <taxon>ecological metagenomes</taxon>
    </lineage>
</organism>
<evidence type="ECO:0000259" key="3">
    <source>
        <dbReference type="SMART" id="SM00852"/>
    </source>
</evidence>
<dbReference type="CDD" id="cd00887">
    <property type="entry name" value="MoeA"/>
    <property type="match status" value="1"/>
</dbReference>
<dbReference type="PROSITE" id="PS01079">
    <property type="entry name" value="MOCF_BIOSYNTHESIS_2"/>
    <property type="match status" value="1"/>
</dbReference>
<dbReference type="SUPFAM" id="SSF63882">
    <property type="entry name" value="MoeA N-terminal region -like"/>
    <property type="match status" value="1"/>
</dbReference>
<reference evidence="4" key="1">
    <citation type="submission" date="2018-06" db="EMBL/GenBank/DDBJ databases">
        <authorList>
            <person name="Zhirakovskaya E."/>
        </authorList>
    </citation>
    <scope>NUCLEOTIDE SEQUENCE</scope>
</reference>
<dbReference type="Gene3D" id="3.90.105.10">
    <property type="entry name" value="Molybdopterin biosynthesis moea protein, domain 2"/>
    <property type="match status" value="1"/>
</dbReference>
<dbReference type="EMBL" id="UOEU01000664">
    <property type="protein sequence ID" value="VAW37384.1"/>
    <property type="molecule type" value="Genomic_DNA"/>
</dbReference>
<protein>
    <submittedName>
        <fullName evidence="4">Molybdopterin molybdenumtransferase</fullName>
        <ecNumber evidence="4">2.10.1.1</ecNumber>
    </submittedName>
</protein>
<keyword evidence="2" id="KW-0501">Molybdenum cofactor biosynthesis</keyword>
<dbReference type="Gene3D" id="2.170.190.11">
    <property type="entry name" value="Molybdopterin biosynthesis moea protein, domain 3"/>
    <property type="match status" value="1"/>
</dbReference>
<dbReference type="GO" id="GO:0006777">
    <property type="term" value="P:Mo-molybdopterin cofactor biosynthetic process"/>
    <property type="evidence" value="ECO:0007669"/>
    <property type="project" value="UniProtKB-KW"/>
</dbReference>
<dbReference type="PANTHER" id="PTHR10192:SF5">
    <property type="entry name" value="GEPHYRIN"/>
    <property type="match status" value="1"/>
</dbReference>
<evidence type="ECO:0000256" key="1">
    <source>
        <dbReference type="ARBA" id="ARBA00005046"/>
    </source>
</evidence>
<dbReference type="NCBIfam" id="NF045515">
    <property type="entry name" value="Glp_gephyrin"/>
    <property type="match status" value="1"/>
</dbReference>
<dbReference type="Gene3D" id="2.40.340.10">
    <property type="entry name" value="MoeA, C-terminal, domain IV"/>
    <property type="match status" value="1"/>
</dbReference>
<dbReference type="Pfam" id="PF03453">
    <property type="entry name" value="MoeA_N"/>
    <property type="match status" value="1"/>
</dbReference>
<dbReference type="InterPro" id="IPR005111">
    <property type="entry name" value="MoeA_C_domain_IV"/>
</dbReference>
<dbReference type="GO" id="GO:0005829">
    <property type="term" value="C:cytosol"/>
    <property type="evidence" value="ECO:0007669"/>
    <property type="project" value="TreeGrafter"/>
</dbReference>
<dbReference type="EC" id="2.10.1.1" evidence="4"/>
<dbReference type="AlphaFoldDB" id="A0A3B0W1B3"/>
<dbReference type="PANTHER" id="PTHR10192">
    <property type="entry name" value="MOLYBDOPTERIN BIOSYNTHESIS PROTEIN"/>
    <property type="match status" value="1"/>
</dbReference>
<evidence type="ECO:0000256" key="2">
    <source>
        <dbReference type="ARBA" id="ARBA00023150"/>
    </source>
</evidence>
<dbReference type="InterPro" id="IPR008284">
    <property type="entry name" value="MoCF_biosynth_CS"/>
</dbReference>
<dbReference type="InterPro" id="IPR036135">
    <property type="entry name" value="MoeA_linker/N_sf"/>
</dbReference>
<dbReference type="InterPro" id="IPR038987">
    <property type="entry name" value="MoeA-like"/>
</dbReference>
<dbReference type="SUPFAM" id="SSF63867">
    <property type="entry name" value="MoeA C-terminal domain-like"/>
    <property type="match status" value="1"/>
</dbReference>
<keyword evidence="4" id="KW-0808">Transferase</keyword>
<dbReference type="InterPro" id="IPR036688">
    <property type="entry name" value="MoeA_C_domain_IV_sf"/>
</dbReference>
<sequence>MPEFFNVLPPDEARALLFRHLTAVLPPQTTPSEQANGRITATAVLAPHNLPQFRRSTMDGYAVRAADSFGASESLPAFLQVVGEVPMGQAANVALTVGQAAIVHTGGMIPETADAVVQIEHTQMVSGQLSVVSNQLSVIGDRSPVSNPSASSGQVFQSPNFPFEIEVLKSVAVGQNVLQVGEDVEEGAEILPAGHLLRPQDVGGLLALGITAVTVTQQPRVGILATGDEVISPEKQAKPGQIRDINSYTVAGLVQQAGGIPVFGGIIPDDFGGLETAASALLAQCDMLVISAGSSVSVRDMTVQVIESLGEPGVLLHGVATRPGKPTIVGAVAGKPVLGLPGNPVSAMVQFDMFGVPAIYHLQGVKTPPRRGLVWAKLSQNIASESGREDYLPARLEDSADGLLATPVFGKSNLIYTLVNADGLIKVPLNKGGLLAGDWVEVRLF</sequence>
<comment type="pathway">
    <text evidence="1">Cofactor biosynthesis; molybdopterin biosynthesis.</text>
</comment>
<proteinExistence type="predicted"/>
<gene>
    <name evidence="4" type="ORF">MNBD_CHLOROFLEXI01-1714</name>
</gene>
<name>A0A3B0W1B3_9ZZZZ</name>
<dbReference type="InterPro" id="IPR001453">
    <property type="entry name" value="MoaB/Mog_dom"/>
</dbReference>
<dbReference type="InterPro" id="IPR005110">
    <property type="entry name" value="MoeA_linker/N"/>
</dbReference>
<dbReference type="SUPFAM" id="SSF53218">
    <property type="entry name" value="Molybdenum cofactor biosynthesis proteins"/>
    <property type="match status" value="1"/>
</dbReference>
<feature type="domain" description="MoaB/Mog" evidence="3">
    <location>
        <begin position="222"/>
        <end position="361"/>
    </location>
</feature>
<evidence type="ECO:0000313" key="4">
    <source>
        <dbReference type="EMBL" id="VAW37384.1"/>
    </source>
</evidence>
<dbReference type="Gene3D" id="3.40.980.10">
    <property type="entry name" value="MoaB/Mog-like domain"/>
    <property type="match status" value="1"/>
</dbReference>